<feature type="region of interest" description="Disordered" evidence="1">
    <location>
        <begin position="145"/>
        <end position="168"/>
    </location>
</feature>
<reference evidence="2" key="1">
    <citation type="submission" date="2023-10" db="EMBL/GenBank/DDBJ databases">
        <authorList>
            <person name="Chen Y."/>
            <person name="Shah S."/>
            <person name="Dougan E. K."/>
            <person name="Thang M."/>
            <person name="Chan C."/>
        </authorList>
    </citation>
    <scope>NUCLEOTIDE SEQUENCE [LARGE SCALE GENOMIC DNA]</scope>
</reference>
<gene>
    <name evidence="2" type="ORF">PCOR1329_LOCUS65303</name>
</gene>
<dbReference type="Proteomes" id="UP001189429">
    <property type="component" value="Unassembled WGS sequence"/>
</dbReference>
<evidence type="ECO:0000256" key="1">
    <source>
        <dbReference type="SAM" id="MobiDB-lite"/>
    </source>
</evidence>
<evidence type="ECO:0000313" key="3">
    <source>
        <dbReference type="Proteomes" id="UP001189429"/>
    </source>
</evidence>
<feature type="compositionally biased region" description="Low complexity" evidence="1">
    <location>
        <begin position="472"/>
        <end position="481"/>
    </location>
</feature>
<organism evidence="2 3">
    <name type="scientific">Prorocentrum cordatum</name>
    <dbReference type="NCBI Taxonomy" id="2364126"/>
    <lineage>
        <taxon>Eukaryota</taxon>
        <taxon>Sar</taxon>
        <taxon>Alveolata</taxon>
        <taxon>Dinophyceae</taxon>
        <taxon>Prorocentrales</taxon>
        <taxon>Prorocentraceae</taxon>
        <taxon>Prorocentrum</taxon>
    </lineage>
</organism>
<feature type="compositionally biased region" description="Basic and acidic residues" evidence="1">
    <location>
        <begin position="34"/>
        <end position="43"/>
    </location>
</feature>
<feature type="region of interest" description="Disordered" evidence="1">
    <location>
        <begin position="238"/>
        <end position="258"/>
    </location>
</feature>
<keyword evidence="3" id="KW-1185">Reference proteome</keyword>
<feature type="compositionally biased region" description="Basic and acidic residues" evidence="1">
    <location>
        <begin position="238"/>
        <end position="255"/>
    </location>
</feature>
<feature type="region of interest" description="Disordered" evidence="1">
    <location>
        <begin position="459"/>
        <end position="486"/>
    </location>
</feature>
<name>A0ABN9WDH0_9DINO</name>
<feature type="compositionally biased region" description="Basic and acidic residues" evidence="1">
    <location>
        <begin position="459"/>
        <end position="469"/>
    </location>
</feature>
<feature type="non-terminal residue" evidence="2">
    <location>
        <position position="1"/>
    </location>
</feature>
<feature type="compositionally biased region" description="Pro residues" evidence="1">
    <location>
        <begin position="153"/>
        <end position="165"/>
    </location>
</feature>
<feature type="region of interest" description="Disordered" evidence="1">
    <location>
        <begin position="29"/>
        <end position="53"/>
    </location>
</feature>
<sequence>SSHSAASARPTRAPLGKRRQLRSAWWWNFGPSRPADREMDRRRASAAAARPAPDPAARALLASCYQAVGQRQACEEHAAAARIQAVHRGNQARSRSPQRAQLDAEVEDLDPFARDALRLLRSYPDLRAERAREAEEARHALLARAAKEAPAAAPAPPQRAPPEEPSAPRRAEVELATHRFTQALREQHEVWVSAREELVRSSLQMRHQEVDAARREFADPELGSWLRQHAEEHLSRLRRDGREGAPHEAASKDEGDASEICSKVLPHLRQEWRAGQRALLQQISKELRTEREAARKALEAQVLHAEKVAEASRECWAGELRVAAQELERLERCFQEGLEAACSAELRAVQKHTADQAAFFQRELREALQTLQEQQAGPASQLRRARLAMLKWRQDYIRDARSKARVAVQLRRAAAKAQDAAAELRARGASLQCAPGDHVAVLRDRSWRAGVVTEADEDGSLRVEWEEGTPRSAASSAAAASGPRASIVDPSEEVRVVIEDGAERVEFFNVFPGERAGKKVTIRVRSDTGPSGLPHPKSQEGLEVVVDDQGRPSLVEPLRHVGYDPATRDLTLTFLRRHGAVTARIPAGEDALVVPRVKWMASLVGVPVEGVAKGYPELHDDLQRVEFCRELLGEVWQRLPVAEEERRAFLLRLARRVPCAGEVQRLNEEYLAEHGVLGALPARGGAPCGAA</sequence>
<accession>A0ABN9WDH0</accession>
<dbReference type="EMBL" id="CAUYUJ010018357">
    <property type="protein sequence ID" value="CAK0882943.1"/>
    <property type="molecule type" value="Genomic_DNA"/>
</dbReference>
<protein>
    <submittedName>
        <fullName evidence="2">Uncharacterized protein</fullName>
    </submittedName>
</protein>
<evidence type="ECO:0000313" key="2">
    <source>
        <dbReference type="EMBL" id="CAK0882943.1"/>
    </source>
</evidence>
<proteinExistence type="predicted"/>
<comment type="caution">
    <text evidence="2">The sequence shown here is derived from an EMBL/GenBank/DDBJ whole genome shotgun (WGS) entry which is preliminary data.</text>
</comment>
<dbReference type="PROSITE" id="PS50096">
    <property type="entry name" value="IQ"/>
    <property type="match status" value="1"/>
</dbReference>